<dbReference type="OrthoDB" id="690251at2759"/>
<dbReference type="AlphaFoldDB" id="A0A8J5WLC1"/>
<feature type="domain" description="NB-ARC" evidence="2">
    <location>
        <begin position="139"/>
        <end position="209"/>
    </location>
</feature>
<feature type="coiled-coil region" evidence="1">
    <location>
        <begin position="80"/>
        <end position="107"/>
    </location>
</feature>
<dbReference type="InterPro" id="IPR002182">
    <property type="entry name" value="NB-ARC"/>
</dbReference>
<evidence type="ECO:0000313" key="4">
    <source>
        <dbReference type="Proteomes" id="UP000729402"/>
    </source>
</evidence>
<evidence type="ECO:0000256" key="1">
    <source>
        <dbReference type="SAM" id="Coils"/>
    </source>
</evidence>
<dbReference type="Proteomes" id="UP000729402">
    <property type="component" value="Unassembled WGS sequence"/>
</dbReference>
<dbReference type="PANTHER" id="PTHR19338:SF69">
    <property type="entry name" value="OS07G0294100 PROTEIN"/>
    <property type="match status" value="1"/>
</dbReference>
<name>A0A8J5WLC1_ZIZPA</name>
<keyword evidence="4" id="KW-1185">Reference proteome</keyword>
<dbReference type="Pfam" id="PF00931">
    <property type="entry name" value="NB-ARC"/>
    <property type="match status" value="1"/>
</dbReference>
<evidence type="ECO:0000259" key="2">
    <source>
        <dbReference type="Pfam" id="PF00931"/>
    </source>
</evidence>
<dbReference type="PANTHER" id="PTHR19338">
    <property type="entry name" value="TRANSLOCASE OF INNER MITOCHONDRIAL MEMBRANE 13 HOMOLOG"/>
    <property type="match status" value="1"/>
</dbReference>
<dbReference type="GO" id="GO:0043531">
    <property type="term" value="F:ADP binding"/>
    <property type="evidence" value="ECO:0007669"/>
    <property type="project" value="InterPro"/>
</dbReference>
<keyword evidence="1" id="KW-0175">Coiled coil</keyword>
<accession>A0A8J5WLC1</accession>
<organism evidence="3 4">
    <name type="scientific">Zizania palustris</name>
    <name type="common">Northern wild rice</name>
    <dbReference type="NCBI Taxonomy" id="103762"/>
    <lineage>
        <taxon>Eukaryota</taxon>
        <taxon>Viridiplantae</taxon>
        <taxon>Streptophyta</taxon>
        <taxon>Embryophyta</taxon>
        <taxon>Tracheophyta</taxon>
        <taxon>Spermatophyta</taxon>
        <taxon>Magnoliopsida</taxon>
        <taxon>Liliopsida</taxon>
        <taxon>Poales</taxon>
        <taxon>Poaceae</taxon>
        <taxon>BOP clade</taxon>
        <taxon>Oryzoideae</taxon>
        <taxon>Oryzeae</taxon>
        <taxon>Zizaniinae</taxon>
        <taxon>Zizania</taxon>
    </lineage>
</organism>
<protein>
    <recommendedName>
        <fullName evidence="2">NB-ARC domain-containing protein</fullName>
    </recommendedName>
</protein>
<comment type="caution">
    <text evidence="3">The sequence shown here is derived from an EMBL/GenBank/DDBJ whole genome shotgun (WGS) entry which is preliminary data.</text>
</comment>
<dbReference type="EMBL" id="JAAALK010000081">
    <property type="protein sequence ID" value="KAG8090636.1"/>
    <property type="molecule type" value="Genomic_DNA"/>
</dbReference>
<reference evidence="3" key="1">
    <citation type="journal article" date="2021" name="bioRxiv">
        <title>Whole Genome Assembly and Annotation of Northern Wild Rice, Zizania palustris L., Supports a Whole Genome Duplication in the Zizania Genus.</title>
        <authorList>
            <person name="Haas M."/>
            <person name="Kono T."/>
            <person name="Macchietto M."/>
            <person name="Millas R."/>
            <person name="McGilp L."/>
            <person name="Shao M."/>
            <person name="Duquette J."/>
            <person name="Hirsch C.N."/>
            <person name="Kimball J."/>
        </authorList>
    </citation>
    <scope>NUCLEOTIDE SEQUENCE</scope>
    <source>
        <tissue evidence="3">Fresh leaf tissue</tissue>
    </source>
</reference>
<proteinExistence type="predicted"/>
<sequence length="214" mass="24170">MLTPTILALRLNKSSVTVHPLPLKRLQLHHHRFQTQSGLRNVLSETKEWHIFHEDQLGSLLCIVSSDWGFVVRKLKVKIRHNMANDIKDVKNKVKEVMERRDKYKIDSVISKIPSSVDPHILTLYEDVTKLVGIDEASDDLIKMLSMGDEASKKLKIISIVGFRGLGKTTLAKGVFDMLKAQFGCSTFVPVGQKPDIKKVLKDILIELGEIHGI</sequence>
<evidence type="ECO:0000313" key="3">
    <source>
        <dbReference type="EMBL" id="KAG8090636.1"/>
    </source>
</evidence>
<gene>
    <name evidence="3" type="ORF">GUJ93_ZPchr0011g27153</name>
</gene>
<reference evidence="3" key="2">
    <citation type="submission" date="2021-02" db="EMBL/GenBank/DDBJ databases">
        <authorList>
            <person name="Kimball J.A."/>
            <person name="Haas M.W."/>
            <person name="Macchietto M."/>
            <person name="Kono T."/>
            <person name="Duquette J."/>
            <person name="Shao M."/>
        </authorList>
    </citation>
    <scope>NUCLEOTIDE SEQUENCE</scope>
    <source>
        <tissue evidence="3">Fresh leaf tissue</tissue>
    </source>
</reference>